<dbReference type="Proteomes" id="UP000286954">
    <property type="component" value="Chromosome"/>
</dbReference>
<proteinExistence type="predicted"/>
<dbReference type="EMBL" id="CP018911">
    <property type="protein sequence ID" value="AZU04647.1"/>
    <property type="molecule type" value="Genomic_DNA"/>
</dbReference>
<evidence type="ECO:0000313" key="2">
    <source>
        <dbReference type="Proteomes" id="UP000286954"/>
    </source>
</evidence>
<protein>
    <submittedName>
        <fullName evidence="1">Uncharacterized protein</fullName>
    </submittedName>
</protein>
<sequence length="39" mass="3517">MAILVAAAIKLGGSPGAAGGDAGQGPAGSARIVLEQGAL</sequence>
<keyword evidence="2" id="KW-1185">Reference proteome</keyword>
<gene>
    <name evidence="1" type="ORF">X907_2126</name>
</gene>
<dbReference type="KEGG" id="gak:X907_2126"/>
<evidence type="ECO:0000313" key="1">
    <source>
        <dbReference type="EMBL" id="AZU04647.1"/>
    </source>
</evidence>
<dbReference type="AlphaFoldDB" id="A0A3T0EBR3"/>
<reference evidence="1 2" key="1">
    <citation type="submission" date="2016-12" db="EMBL/GenBank/DDBJ databases">
        <title>The genome of dimorphic prosthecate Glycocaulis alkaliphilus 6b-8t, isolated from crude oil dictates its adaptability in petroleum environments.</title>
        <authorList>
            <person name="Wu X.-L."/>
            <person name="Geng S."/>
        </authorList>
    </citation>
    <scope>NUCLEOTIDE SEQUENCE [LARGE SCALE GENOMIC DNA]</scope>
    <source>
        <strain evidence="1 2">6B-8</strain>
    </source>
</reference>
<accession>A0A3T0EBR3</accession>
<name>A0A3T0EBR3_9PROT</name>
<organism evidence="1 2">
    <name type="scientific">Glycocaulis alkaliphilus</name>
    <dbReference type="NCBI Taxonomy" id="1434191"/>
    <lineage>
        <taxon>Bacteria</taxon>
        <taxon>Pseudomonadati</taxon>
        <taxon>Pseudomonadota</taxon>
        <taxon>Alphaproteobacteria</taxon>
        <taxon>Maricaulales</taxon>
        <taxon>Maricaulaceae</taxon>
        <taxon>Glycocaulis</taxon>
    </lineage>
</organism>